<dbReference type="Gene3D" id="3.30.530.20">
    <property type="match status" value="1"/>
</dbReference>
<dbReference type="InterPro" id="IPR002913">
    <property type="entry name" value="START_lipid-bd_dom"/>
</dbReference>
<feature type="domain" description="START" evidence="1">
    <location>
        <begin position="23"/>
        <end position="192"/>
    </location>
</feature>
<dbReference type="Proteomes" id="UP000231843">
    <property type="component" value="Unassembled WGS sequence"/>
</dbReference>
<dbReference type="CDD" id="cd08876">
    <property type="entry name" value="START_1"/>
    <property type="match status" value="1"/>
</dbReference>
<reference evidence="2 3" key="1">
    <citation type="submission" date="2017-07" db="EMBL/GenBank/DDBJ databases">
        <title>Leptospira spp. isolated from tropical soils.</title>
        <authorList>
            <person name="Thibeaux R."/>
            <person name="Iraola G."/>
            <person name="Ferres I."/>
            <person name="Bierque E."/>
            <person name="Girault D."/>
            <person name="Soupe-Gilbert M.-E."/>
            <person name="Picardeau M."/>
            <person name="Goarant C."/>
        </authorList>
    </citation>
    <scope>NUCLEOTIDE SEQUENCE [LARGE SCALE GENOMIC DNA]</scope>
    <source>
        <strain evidence="2 3">ES4-C-A1</strain>
    </source>
</reference>
<dbReference type="RefSeq" id="WP_100769504.1">
    <property type="nucleotide sequence ID" value="NZ_NPEA01000008.1"/>
</dbReference>
<dbReference type="InterPro" id="IPR023393">
    <property type="entry name" value="START-like_dom_sf"/>
</dbReference>
<dbReference type="GO" id="GO:0008289">
    <property type="term" value="F:lipid binding"/>
    <property type="evidence" value="ECO:0007669"/>
    <property type="project" value="InterPro"/>
</dbReference>
<dbReference type="Pfam" id="PF01852">
    <property type="entry name" value="START"/>
    <property type="match status" value="1"/>
</dbReference>
<dbReference type="InterPro" id="IPR028347">
    <property type="entry name" value="START_dom_prot"/>
</dbReference>
<dbReference type="EMBL" id="NPEA01000008">
    <property type="protein sequence ID" value="PJZ76269.1"/>
    <property type="molecule type" value="Genomic_DNA"/>
</dbReference>
<proteinExistence type="predicted"/>
<dbReference type="OrthoDB" id="5734556at2"/>
<comment type="caution">
    <text evidence="2">The sequence shown here is derived from an EMBL/GenBank/DDBJ whole genome shotgun (WGS) entry which is preliminary data.</text>
</comment>
<dbReference type="PANTHER" id="PTHR19308">
    <property type="entry name" value="PHOSPHATIDYLCHOLINE TRANSFER PROTEIN"/>
    <property type="match status" value="1"/>
</dbReference>
<protein>
    <submittedName>
        <fullName evidence="2">START domain protein</fullName>
    </submittedName>
</protein>
<evidence type="ECO:0000313" key="3">
    <source>
        <dbReference type="Proteomes" id="UP000231843"/>
    </source>
</evidence>
<dbReference type="PIRSF" id="PIRSF039033">
    <property type="entry name" value="START_dom"/>
    <property type="match status" value="1"/>
</dbReference>
<gene>
    <name evidence="2" type="ORF">CH365_15750</name>
</gene>
<dbReference type="GO" id="GO:0005737">
    <property type="term" value="C:cytoplasm"/>
    <property type="evidence" value="ECO:0007669"/>
    <property type="project" value="UniProtKB-ARBA"/>
</dbReference>
<dbReference type="PANTHER" id="PTHR19308:SF14">
    <property type="entry name" value="START DOMAIN-CONTAINING PROTEIN"/>
    <property type="match status" value="1"/>
</dbReference>
<organism evidence="2 3">
    <name type="scientific">Leptospira neocaledonica</name>
    <dbReference type="NCBI Taxonomy" id="2023192"/>
    <lineage>
        <taxon>Bacteria</taxon>
        <taxon>Pseudomonadati</taxon>
        <taxon>Spirochaetota</taxon>
        <taxon>Spirochaetia</taxon>
        <taxon>Leptospirales</taxon>
        <taxon>Leptospiraceae</taxon>
        <taxon>Leptospira</taxon>
    </lineage>
</organism>
<sequence length="213" mass="24315">MKHFYFIIFLLVPMQIFSWDLEKEKNGITVHTRVVEGSDFKEFRGKTKLKADLNTIIALLEDNPNYVTWFKDCKHAEAVKVLNTREKYIYIQNGAPWPVNDRDFVIHTIFSQDKNTGAVTYTIKPVANIVAEKKGIVRGTLKGFWKFAPVGDEIEVTYQILSDPGGSVPTSIANFVVVDIPYETLKKMKEKVTESKYINSPKHPDLILPPVPK</sequence>
<accession>A0A2M9ZW77</accession>
<dbReference type="InterPro" id="IPR051213">
    <property type="entry name" value="START_lipid_transfer"/>
</dbReference>
<evidence type="ECO:0000313" key="2">
    <source>
        <dbReference type="EMBL" id="PJZ76269.1"/>
    </source>
</evidence>
<dbReference type="SUPFAM" id="SSF55961">
    <property type="entry name" value="Bet v1-like"/>
    <property type="match status" value="1"/>
</dbReference>
<keyword evidence="3" id="KW-1185">Reference proteome</keyword>
<dbReference type="AlphaFoldDB" id="A0A2M9ZW77"/>
<name>A0A2M9ZW77_9LEPT</name>
<evidence type="ECO:0000259" key="1">
    <source>
        <dbReference type="Pfam" id="PF01852"/>
    </source>
</evidence>